<dbReference type="Proteomes" id="UP001497493">
    <property type="component" value="Plasmid 2"/>
</dbReference>
<name>A0ABM9NMQ9_9GAMM</name>
<proteinExistence type="predicted"/>
<sequence>MEIALPEGTLPVRPPKELLFARRDKINRPRSQRQPHMLRPIPASGSWREWRTALPRVASTTTTPARGFTWSPRASYS</sequence>
<geneLocation type="plasmid" evidence="2 3">
    <name>2</name>
</geneLocation>
<gene>
    <name evidence="2" type="ORF">MECH1_V1_P0004</name>
</gene>
<evidence type="ECO:0000256" key="1">
    <source>
        <dbReference type="SAM" id="MobiDB-lite"/>
    </source>
</evidence>
<keyword evidence="3" id="KW-1185">Reference proteome</keyword>
<accession>A0ABM9NMQ9</accession>
<dbReference type="EMBL" id="OZ026885">
    <property type="protein sequence ID" value="CAL1241936.1"/>
    <property type="molecule type" value="Genomic_DNA"/>
</dbReference>
<keyword evidence="2" id="KW-0614">Plasmid</keyword>
<feature type="region of interest" description="Disordered" evidence="1">
    <location>
        <begin position="58"/>
        <end position="77"/>
    </location>
</feature>
<protein>
    <submittedName>
        <fullName evidence="2">Uncharacterized protein</fullName>
    </submittedName>
</protein>
<evidence type="ECO:0000313" key="2">
    <source>
        <dbReference type="EMBL" id="CAL1241936.1"/>
    </source>
</evidence>
<reference evidence="2 3" key="1">
    <citation type="submission" date="2024-04" db="EMBL/GenBank/DDBJ databases">
        <authorList>
            <person name="Cremers G."/>
        </authorList>
    </citation>
    <scope>NUCLEOTIDE SEQUENCE [LARGE SCALE GENOMIC DNA]</scope>
    <source>
        <strain evidence="2">MeCH1-AG</strain>
        <plasmid evidence="2 3">2</plasmid>
    </source>
</reference>
<evidence type="ECO:0000313" key="3">
    <source>
        <dbReference type="Proteomes" id="UP001497493"/>
    </source>
</evidence>
<organism evidence="2 3">
    <name type="scientific">Candidatus Methylocalor cossyra</name>
    <dbReference type="NCBI Taxonomy" id="3108543"/>
    <lineage>
        <taxon>Bacteria</taxon>
        <taxon>Pseudomonadati</taxon>
        <taxon>Pseudomonadota</taxon>
        <taxon>Gammaproteobacteria</taxon>
        <taxon>Methylococcales</taxon>
        <taxon>Methylococcaceae</taxon>
        <taxon>Candidatus Methylocalor</taxon>
    </lineage>
</organism>